<evidence type="ECO:0000313" key="5">
    <source>
        <dbReference type="Proteomes" id="UP000077881"/>
    </source>
</evidence>
<dbReference type="Pfam" id="PF00293">
    <property type="entry name" value="NUDIX"/>
    <property type="match status" value="1"/>
</dbReference>
<reference evidence="2 4" key="2">
    <citation type="submission" date="2015-06" db="EMBL/GenBank/DDBJ databases">
        <title>Genome sequencing project of Bacillus galactosidilyticus PL133.</title>
        <authorList>
            <person name="Gaiero J."/>
            <person name="Nicol R."/>
            <person name="Habash M."/>
        </authorList>
    </citation>
    <scope>NUCLEOTIDE SEQUENCE [LARGE SCALE GENOMIC DNA]</scope>
    <source>
        <strain evidence="2 4">PL133</strain>
    </source>
</reference>
<dbReference type="EMBL" id="LGPB01000034">
    <property type="protein sequence ID" value="KRG16739.1"/>
    <property type="molecule type" value="Genomic_DNA"/>
</dbReference>
<proteinExistence type="predicted"/>
<protein>
    <recommendedName>
        <fullName evidence="1">Nudix hydrolase domain-containing protein</fullName>
    </recommendedName>
</protein>
<accession>A0A0Q9YKE6</accession>
<evidence type="ECO:0000259" key="1">
    <source>
        <dbReference type="Pfam" id="PF00293"/>
    </source>
</evidence>
<organism evidence="2 4">
    <name type="scientific">Lederbergia galactosidilytica</name>
    <dbReference type="NCBI Taxonomy" id="217031"/>
    <lineage>
        <taxon>Bacteria</taxon>
        <taxon>Bacillati</taxon>
        <taxon>Bacillota</taxon>
        <taxon>Bacilli</taxon>
        <taxon>Bacillales</taxon>
        <taxon>Bacillaceae</taxon>
        <taxon>Lederbergia</taxon>
    </lineage>
</organism>
<evidence type="ECO:0000313" key="4">
    <source>
        <dbReference type="Proteomes" id="UP000053881"/>
    </source>
</evidence>
<evidence type="ECO:0000313" key="3">
    <source>
        <dbReference type="EMBL" id="OAK68566.1"/>
    </source>
</evidence>
<dbReference type="Proteomes" id="UP000053881">
    <property type="component" value="Unassembled WGS sequence"/>
</dbReference>
<dbReference type="STRING" id="217031.ABB05_16015"/>
<dbReference type="Proteomes" id="UP000077881">
    <property type="component" value="Unassembled WGS sequence"/>
</dbReference>
<keyword evidence="5" id="KW-1185">Reference proteome</keyword>
<dbReference type="PATRIC" id="fig|217031.4.peg.1276"/>
<dbReference type="CDD" id="cd02883">
    <property type="entry name" value="NUDIX_Hydrolase"/>
    <property type="match status" value="1"/>
</dbReference>
<name>A0A0Q9YKE6_9BACI</name>
<dbReference type="Gene3D" id="3.90.79.10">
    <property type="entry name" value="Nucleoside Triphosphate Pyrophosphohydrolase"/>
    <property type="match status" value="1"/>
</dbReference>
<feature type="domain" description="Nudix hydrolase" evidence="1">
    <location>
        <begin position="2"/>
        <end position="59"/>
    </location>
</feature>
<dbReference type="AlphaFoldDB" id="A0A0Q9YKE6"/>
<reference evidence="3 5" key="1">
    <citation type="submission" date="2015-05" db="EMBL/GenBank/DDBJ databases">
        <title>Comparison of genome.</title>
        <authorList>
            <person name="Zheng Z."/>
            <person name="Sun M."/>
        </authorList>
    </citation>
    <scope>NUCLEOTIDE SEQUENCE [LARGE SCALE GENOMIC DNA]</scope>
    <source>
        <strain evidence="3 5">G25-74</strain>
    </source>
</reference>
<dbReference type="EMBL" id="LDJR01000056">
    <property type="protein sequence ID" value="OAK68566.1"/>
    <property type="molecule type" value="Genomic_DNA"/>
</dbReference>
<comment type="caution">
    <text evidence="2">The sequence shown here is derived from an EMBL/GenBank/DDBJ whole genome shotgun (WGS) entry which is preliminary data.</text>
</comment>
<evidence type="ECO:0000313" key="2">
    <source>
        <dbReference type="EMBL" id="KRG16739.1"/>
    </source>
</evidence>
<dbReference type="InterPro" id="IPR015797">
    <property type="entry name" value="NUDIX_hydrolase-like_dom_sf"/>
</dbReference>
<dbReference type="InterPro" id="IPR000086">
    <property type="entry name" value="NUDIX_hydrolase_dom"/>
</dbReference>
<dbReference type="SUPFAM" id="SSF55811">
    <property type="entry name" value="Nudix"/>
    <property type="match status" value="1"/>
</dbReference>
<sequence length="63" mass="7123">MAFLLNEEQEVLFLQKRPKDSFLAGHLVPIGGHIDGDEINDPKKACIREIKEETGIRSDCIED</sequence>
<dbReference type="RefSeq" id="WP_057984866.1">
    <property type="nucleotide sequence ID" value="NZ_LDJR01000056.1"/>
</dbReference>
<gene>
    <name evidence="3" type="ORF">ABB05_16015</name>
    <name evidence="2" type="ORF">ACA29_03850</name>
</gene>